<dbReference type="RefSeq" id="WP_209139744.1">
    <property type="nucleotide sequence ID" value="NZ_JAGHKO010000004.1"/>
</dbReference>
<keyword evidence="2" id="KW-1185">Reference proteome</keyword>
<sequence length="62" mass="7173">MKDNNNHIEVMMFSKELANQYTQSELVKWFTTSILPAIEQQEVHAKKLAPGTLRISSPFYMS</sequence>
<protein>
    <submittedName>
        <fullName evidence="1">Uncharacterized protein</fullName>
    </submittedName>
</protein>
<comment type="caution">
    <text evidence="1">The sequence shown here is derived from an EMBL/GenBank/DDBJ whole genome shotgun (WGS) entry which is preliminary data.</text>
</comment>
<evidence type="ECO:0000313" key="2">
    <source>
        <dbReference type="Proteomes" id="UP000677244"/>
    </source>
</evidence>
<gene>
    <name evidence="1" type="ORF">J7I42_15515</name>
</gene>
<dbReference type="Proteomes" id="UP000677244">
    <property type="component" value="Unassembled WGS sequence"/>
</dbReference>
<reference evidence="1 2" key="1">
    <citation type="submission" date="2021-03" db="EMBL/GenBank/DDBJ databases">
        <title>Assistant Professor.</title>
        <authorList>
            <person name="Huq M.A."/>
        </authorList>
    </citation>
    <scope>NUCLEOTIDE SEQUENCE [LARGE SCALE GENOMIC DNA]</scope>
    <source>
        <strain evidence="1 2">MAH-29</strain>
    </source>
</reference>
<name>A0ABS3YUX5_9BACT</name>
<proteinExistence type="predicted"/>
<organism evidence="1 2">
    <name type="scientific">Niastella soli</name>
    <dbReference type="NCBI Taxonomy" id="2821487"/>
    <lineage>
        <taxon>Bacteria</taxon>
        <taxon>Pseudomonadati</taxon>
        <taxon>Bacteroidota</taxon>
        <taxon>Chitinophagia</taxon>
        <taxon>Chitinophagales</taxon>
        <taxon>Chitinophagaceae</taxon>
        <taxon>Niastella</taxon>
    </lineage>
</organism>
<evidence type="ECO:0000313" key="1">
    <source>
        <dbReference type="EMBL" id="MBO9201690.1"/>
    </source>
</evidence>
<dbReference type="EMBL" id="JAGHKO010000004">
    <property type="protein sequence ID" value="MBO9201690.1"/>
    <property type="molecule type" value="Genomic_DNA"/>
</dbReference>
<accession>A0ABS3YUX5</accession>